<evidence type="ECO:0000313" key="3">
    <source>
        <dbReference type="Proteomes" id="UP000008467"/>
    </source>
</evidence>
<dbReference type="EMBL" id="CP002582">
    <property type="protein sequence ID" value="ADZ83275.1"/>
    <property type="molecule type" value="Genomic_DNA"/>
</dbReference>
<dbReference type="AlphaFoldDB" id="F2JJZ3"/>
<reference evidence="2 3" key="1">
    <citation type="journal article" date="2011" name="J. Bacteriol.">
        <title>Complete genome sequence of the cellulose-degrading bacterium Cellulosilyticum lentocellum.</title>
        <authorList>
            <consortium name="US DOE Joint Genome Institute"/>
            <person name="Miller D.A."/>
            <person name="Suen G."/>
            <person name="Bruce D."/>
            <person name="Copeland A."/>
            <person name="Cheng J.F."/>
            <person name="Detter C."/>
            <person name="Goodwin L.A."/>
            <person name="Han C.S."/>
            <person name="Hauser L.J."/>
            <person name="Land M.L."/>
            <person name="Lapidus A."/>
            <person name="Lucas S."/>
            <person name="Meincke L."/>
            <person name="Pitluck S."/>
            <person name="Tapia R."/>
            <person name="Teshima H."/>
            <person name="Woyke T."/>
            <person name="Fox B.G."/>
            <person name="Angert E.R."/>
            <person name="Currie C.R."/>
        </authorList>
    </citation>
    <scope>NUCLEOTIDE SEQUENCE [LARGE SCALE GENOMIC DNA]</scope>
    <source>
        <strain evidence="3">ATCC 49066 / DSM 5427 / NCIMB 11756 / RHM5</strain>
    </source>
</reference>
<evidence type="ECO:0000313" key="2">
    <source>
        <dbReference type="EMBL" id="ADZ83275.1"/>
    </source>
</evidence>
<keyword evidence="2" id="KW-0808">Transferase</keyword>
<dbReference type="InterPro" id="IPR000182">
    <property type="entry name" value="GNAT_dom"/>
</dbReference>
<dbReference type="RefSeq" id="WP_013656573.1">
    <property type="nucleotide sequence ID" value="NC_015275.1"/>
</dbReference>
<gene>
    <name evidence="2" type="ordered locus">Clole_1550</name>
</gene>
<proteinExistence type="predicted"/>
<organism evidence="2 3">
    <name type="scientific">Cellulosilyticum lentocellum (strain ATCC 49066 / DSM 5427 / NCIMB 11756 / RHM5)</name>
    <name type="common">Clostridium lentocellum</name>
    <dbReference type="NCBI Taxonomy" id="642492"/>
    <lineage>
        <taxon>Bacteria</taxon>
        <taxon>Bacillati</taxon>
        <taxon>Bacillota</taxon>
        <taxon>Clostridia</taxon>
        <taxon>Lachnospirales</taxon>
        <taxon>Cellulosilyticaceae</taxon>
        <taxon>Cellulosilyticum</taxon>
    </lineage>
</organism>
<dbReference type="Pfam" id="PF13673">
    <property type="entry name" value="Acetyltransf_10"/>
    <property type="match status" value="1"/>
</dbReference>
<dbReference type="InterPro" id="IPR052564">
    <property type="entry name" value="N-acetyltrans/Recomb-assoc"/>
</dbReference>
<dbReference type="STRING" id="642492.Clole_1550"/>
<feature type="domain" description="N-acetyltransferase" evidence="1">
    <location>
        <begin position="1"/>
        <end position="145"/>
    </location>
</feature>
<dbReference type="InterPro" id="IPR016181">
    <property type="entry name" value="Acyl_CoA_acyltransferase"/>
</dbReference>
<dbReference type="PANTHER" id="PTHR43451:SF1">
    <property type="entry name" value="ACETYLTRANSFERASE"/>
    <property type="match status" value="1"/>
</dbReference>
<dbReference type="PROSITE" id="PS51186">
    <property type="entry name" value="GNAT"/>
    <property type="match status" value="1"/>
</dbReference>
<keyword evidence="3" id="KW-1185">Reference proteome</keyword>
<dbReference type="CDD" id="cd04301">
    <property type="entry name" value="NAT_SF"/>
    <property type="match status" value="1"/>
</dbReference>
<name>F2JJZ3_CELLD</name>
<protein>
    <submittedName>
        <fullName evidence="2">GCN5-related N-acetyltransferase</fullName>
    </submittedName>
</protein>
<dbReference type="HOGENOM" id="CLU_120448_0_0_9"/>
<evidence type="ECO:0000259" key="1">
    <source>
        <dbReference type="PROSITE" id="PS51186"/>
    </source>
</evidence>
<dbReference type="GO" id="GO:0016747">
    <property type="term" value="F:acyltransferase activity, transferring groups other than amino-acyl groups"/>
    <property type="evidence" value="ECO:0007669"/>
    <property type="project" value="InterPro"/>
</dbReference>
<dbReference type="SUPFAM" id="SSF55729">
    <property type="entry name" value="Acyl-CoA N-acyltransferases (Nat)"/>
    <property type="match status" value="1"/>
</dbReference>
<dbReference type="PANTHER" id="PTHR43451">
    <property type="entry name" value="ACETYLTRANSFERASE (GNAT) FAMILY PROTEIN"/>
    <property type="match status" value="1"/>
</dbReference>
<dbReference type="Proteomes" id="UP000008467">
    <property type="component" value="Chromosome"/>
</dbReference>
<dbReference type="eggNOG" id="COG0456">
    <property type="taxonomic scope" value="Bacteria"/>
</dbReference>
<sequence length="148" mass="17146">MEIRELLSNEYEMALQLAWTVFQEYEGPDYSEQGIKSFYDSLHDTEYIKMLRIYGAFEHTKLMGILATRSNGNHIALFFVDGKYHRKGIGKQLFEKACLDNSSGNMTVNSSPFAVKVYHHLGFIDSDIEQVTDGLRYTPMIYRLKKDN</sequence>
<accession>F2JJZ3</accession>
<dbReference type="Gene3D" id="3.40.630.30">
    <property type="match status" value="1"/>
</dbReference>
<dbReference type="KEGG" id="cle:Clole_1550"/>